<dbReference type="InterPro" id="IPR054333">
    <property type="entry name" value="REase-ARP-assoc"/>
</dbReference>
<comment type="caution">
    <text evidence="1">The sequence shown here is derived from an EMBL/GenBank/DDBJ whole genome shotgun (WGS) entry which is preliminary data.</text>
</comment>
<name>A0A5M4B2T5_9BACT</name>
<keyword evidence="2" id="KW-1185">Reference proteome</keyword>
<proteinExistence type="predicted"/>
<evidence type="ECO:0000313" key="2">
    <source>
        <dbReference type="Proteomes" id="UP000391834"/>
    </source>
</evidence>
<sequence>MEDFVDRSRIIGLLEDKIKYKALKLPSRIGIHIDNKVLYISLNAYQNPKGETVFPCTLNMQKDEAAFEGWGIVLKHHLDQYIDKVILSWDISGEIADSQRLHYNRFLYRVVRFSQLFSWFETDKLNGKELIDFEERFRELNVNTALNVASEVIKTSAGEKQIEYNQQNLEYIRKYFELEVVNHQLPVGVKQNGKGFFTGRASAIDIWGIDRQDNLNIFELKYGNKMVGIISELLFYSEVMYDLFISDQIGKPHKVKNIRDAEKLYQNERLKIRTVKSYFLFDEIHPLVVGVTALLNTNEFGIRFFNVQYKLKKDSFQFERLYYKGGFQMEEEIKQAAFRFNSKIKGYDYFLNKGEQNLHESIREQMVQYFQKNKIAWWTFNHSKHKPTTHLVSSQIQCLNFLFVIRKDKNAVLRLAQLFDSEIDEVYPAISDKDPGYIAFEFTYENGKLLNESDAGARRGEYCTSVDAFIIARRHGKKVLIPIEWKYTEHYLKGENKALELSKGETRQKRYNGLITSSRQLRTLPDLAKSVYYYEPFYELMRQTLLVERMVDKGVGDDFLHILIVSVRNRDLLGKNSVLADALPTRWTKCLSDSAKFKIVDSMLILELLENEPFYSELVGYLKLRY</sequence>
<dbReference type="RefSeq" id="WP_025864780.1">
    <property type="nucleotide sequence ID" value="NZ_BLAX01000001.1"/>
</dbReference>
<dbReference type="Pfam" id="PF22558">
    <property type="entry name" value="REase-ARP"/>
    <property type="match status" value="1"/>
</dbReference>
<gene>
    <name evidence="1" type="ORF">PbJCM13498_33280</name>
</gene>
<organism evidence="1 2">
    <name type="scientific">Prolixibacter bellariivorans</name>
    <dbReference type="NCBI Taxonomy" id="314319"/>
    <lineage>
        <taxon>Bacteria</taxon>
        <taxon>Pseudomonadati</taxon>
        <taxon>Bacteroidota</taxon>
        <taxon>Bacteroidia</taxon>
        <taxon>Marinilabiliales</taxon>
        <taxon>Prolixibacteraceae</taxon>
        <taxon>Prolixibacter</taxon>
    </lineage>
</organism>
<dbReference type="Proteomes" id="UP000391834">
    <property type="component" value="Unassembled WGS sequence"/>
</dbReference>
<dbReference type="OrthoDB" id="1093522at2"/>
<evidence type="ECO:0000313" key="1">
    <source>
        <dbReference type="EMBL" id="GET34465.1"/>
    </source>
</evidence>
<reference evidence="1 2" key="1">
    <citation type="submission" date="2019-10" db="EMBL/GenBank/DDBJ databases">
        <title>Prolixibacter strains distinguished by the presence of nitrate reductase genes were adept at nitrate-dependent anaerobic corrosion of metallic iron and carbon steel.</title>
        <authorList>
            <person name="Iino T."/>
            <person name="Shono N."/>
            <person name="Ito K."/>
            <person name="Nakamura R."/>
            <person name="Sueoka K."/>
            <person name="Harayama S."/>
            <person name="Ohkuma M."/>
        </authorList>
    </citation>
    <scope>NUCLEOTIDE SEQUENCE [LARGE SCALE GENOMIC DNA]</scope>
    <source>
        <strain evidence="1 2">JCM 13498</strain>
    </source>
</reference>
<dbReference type="AlphaFoldDB" id="A0A5M4B2T5"/>
<protein>
    <submittedName>
        <fullName evidence="1">Uncharacterized protein</fullName>
    </submittedName>
</protein>
<dbReference type="EMBL" id="BLAX01000001">
    <property type="protein sequence ID" value="GET34465.1"/>
    <property type="molecule type" value="Genomic_DNA"/>
</dbReference>
<accession>A0A5M4B2T5</accession>